<organism evidence="2 3">
    <name type="scientific">Dunaliella salina</name>
    <name type="common">Green alga</name>
    <name type="synonym">Protococcus salinus</name>
    <dbReference type="NCBI Taxonomy" id="3046"/>
    <lineage>
        <taxon>Eukaryota</taxon>
        <taxon>Viridiplantae</taxon>
        <taxon>Chlorophyta</taxon>
        <taxon>core chlorophytes</taxon>
        <taxon>Chlorophyceae</taxon>
        <taxon>CS clade</taxon>
        <taxon>Chlamydomonadales</taxon>
        <taxon>Dunaliellaceae</taxon>
        <taxon>Dunaliella</taxon>
    </lineage>
</organism>
<feature type="compositionally biased region" description="Basic and acidic residues" evidence="1">
    <location>
        <begin position="412"/>
        <end position="427"/>
    </location>
</feature>
<dbReference type="Proteomes" id="UP000815325">
    <property type="component" value="Unassembled WGS sequence"/>
</dbReference>
<comment type="caution">
    <text evidence="2">The sequence shown here is derived from an EMBL/GenBank/DDBJ whole genome shotgun (WGS) entry which is preliminary data.</text>
</comment>
<protein>
    <submittedName>
        <fullName evidence="2">Uncharacterized protein</fullName>
    </submittedName>
</protein>
<feature type="region of interest" description="Disordered" evidence="1">
    <location>
        <begin position="97"/>
        <end position="118"/>
    </location>
</feature>
<reference evidence="2" key="1">
    <citation type="submission" date="2017-08" db="EMBL/GenBank/DDBJ databases">
        <authorList>
            <person name="Polle J.E."/>
            <person name="Barry K."/>
            <person name="Cushman J."/>
            <person name="Schmutz J."/>
            <person name="Tran D."/>
            <person name="Hathwaick L.T."/>
            <person name="Yim W.C."/>
            <person name="Jenkins J."/>
            <person name="Mckie-Krisberg Z.M."/>
            <person name="Prochnik S."/>
            <person name="Lindquist E."/>
            <person name="Dockter R.B."/>
            <person name="Adam C."/>
            <person name="Molina H."/>
            <person name="Bunkerborg J."/>
            <person name="Jin E."/>
            <person name="Buchheim M."/>
            <person name="Magnuson J."/>
        </authorList>
    </citation>
    <scope>NUCLEOTIDE SEQUENCE</scope>
    <source>
        <strain evidence="2">CCAP 19/18</strain>
    </source>
</reference>
<evidence type="ECO:0000256" key="1">
    <source>
        <dbReference type="SAM" id="MobiDB-lite"/>
    </source>
</evidence>
<gene>
    <name evidence="2" type="ORF">DUNSADRAFT_11677</name>
</gene>
<feature type="compositionally biased region" description="Basic residues" evidence="1">
    <location>
        <begin position="224"/>
        <end position="234"/>
    </location>
</feature>
<evidence type="ECO:0000313" key="3">
    <source>
        <dbReference type="Proteomes" id="UP000815325"/>
    </source>
</evidence>
<sequence length="438" mass="48749">MAKKSKSAAPSPDTHQISSHQPSSQPQEAQQYPIQQMTSQHTPPNAQPIPADLVSPKPLLKAAKEKSSGGENKELWLIQVPRNVNVQSLEGMQIDWPDPEEDAHGEQSKVQSQRTAAQPCSVQGIPYTLVTQDMGGSGGGHLESTQGKGSTFMVPVVLQTGAEMVPVDRRMILVKGQAHIEETDKEEEQRDQILLREVTEISKAGGVPLQQQQEQREQGQASHHDRKASKKAKRAQREQQAQQQGQQQQQQAPHQEHKASKKAQQQERQQQEQQQQQQQQQQQEQQQQQQQQQQAPHQDHKASKKAKRAQREQQARQQQVEEQRHGAGAGGDSYSHFSRGDSSHPSSHFSRGDSSHPTPPISTGVQGQGGAGSGYALSDDSEADRTARKKQKKEKRAAEQASTEPGHQQQNEAEKGKKAHKEVESADKKKKRKTDRRE</sequence>
<dbReference type="Gene3D" id="6.20.250.70">
    <property type="match status" value="1"/>
</dbReference>
<proteinExistence type="predicted"/>
<feature type="compositionally biased region" description="Low complexity" evidence="1">
    <location>
        <begin position="16"/>
        <end position="36"/>
    </location>
</feature>
<feature type="region of interest" description="Disordered" evidence="1">
    <location>
        <begin position="204"/>
        <end position="438"/>
    </location>
</feature>
<keyword evidence="3" id="KW-1185">Reference proteome</keyword>
<evidence type="ECO:0000313" key="2">
    <source>
        <dbReference type="EMBL" id="KAF5841703.1"/>
    </source>
</evidence>
<dbReference type="EMBL" id="MU069479">
    <property type="protein sequence ID" value="KAF5841703.1"/>
    <property type="molecule type" value="Genomic_DNA"/>
</dbReference>
<feature type="compositionally biased region" description="Basic residues" evidence="1">
    <location>
        <begin position="428"/>
        <end position="438"/>
    </location>
</feature>
<feature type="compositionally biased region" description="Basic and acidic residues" evidence="1">
    <location>
        <begin position="62"/>
        <end position="74"/>
    </location>
</feature>
<feature type="compositionally biased region" description="Polar residues" evidence="1">
    <location>
        <begin position="108"/>
        <end position="118"/>
    </location>
</feature>
<feature type="compositionally biased region" description="Low complexity" evidence="1">
    <location>
        <begin position="238"/>
        <end position="253"/>
    </location>
</feature>
<feature type="compositionally biased region" description="Low complexity" evidence="1">
    <location>
        <begin position="266"/>
        <end position="294"/>
    </location>
</feature>
<feature type="compositionally biased region" description="Basic and acidic residues" evidence="1">
    <location>
        <begin position="309"/>
        <end position="325"/>
    </location>
</feature>
<name>A0ABQ7H4B7_DUNSA</name>
<feature type="compositionally biased region" description="Polar residues" evidence="1">
    <location>
        <begin position="402"/>
        <end position="411"/>
    </location>
</feature>
<accession>A0ABQ7H4B7</accession>
<feature type="region of interest" description="Disordered" evidence="1">
    <location>
        <begin position="1"/>
        <end position="74"/>
    </location>
</feature>